<dbReference type="InterPro" id="IPR032724">
    <property type="entry name" value="SCP1.201-like"/>
</dbReference>
<reference evidence="2 3" key="1">
    <citation type="submission" date="2020-08" db="EMBL/GenBank/DDBJ databases">
        <title>Genomic Encyclopedia of Type Strains, Phase IV (KMG-IV): sequencing the most valuable type-strain genomes for metagenomic binning, comparative biology and taxonomic classification.</title>
        <authorList>
            <person name="Goeker M."/>
        </authorList>
    </citation>
    <scope>NUCLEOTIDE SEQUENCE [LARGE SCALE GENOMIC DNA]</scope>
    <source>
        <strain evidence="2 3">YIM 65646</strain>
    </source>
</reference>
<dbReference type="AlphaFoldDB" id="A0A841G0L1"/>
<proteinExistence type="predicted"/>
<gene>
    <name evidence="2" type="ORF">HNR73_005578</name>
</gene>
<organism evidence="2 3">
    <name type="scientific">Phytomonospora endophytica</name>
    <dbReference type="NCBI Taxonomy" id="714109"/>
    <lineage>
        <taxon>Bacteria</taxon>
        <taxon>Bacillati</taxon>
        <taxon>Actinomycetota</taxon>
        <taxon>Actinomycetes</taxon>
        <taxon>Micromonosporales</taxon>
        <taxon>Micromonosporaceae</taxon>
        <taxon>Phytomonospora</taxon>
    </lineage>
</organism>
<dbReference type="Proteomes" id="UP000548476">
    <property type="component" value="Unassembled WGS sequence"/>
</dbReference>
<evidence type="ECO:0000313" key="2">
    <source>
        <dbReference type="EMBL" id="MBB6037700.1"/>
    </source>
</evidence>
<evidence type="ECO:0000313" key="3">
    <source>
        <dbReference type="Proteomes" id="UP000548476"/>
    </source>
</evidence>
<comment type="caution">
    <text evidence="2">The sequence shown here is derived from an EMBL/GenBank/DDBJ whole genome shotgun (WGS) entry which is preliminary data.</text>
</comment>
<evidence type="ECO:0000256" key="1">
    <source>
        <dbReference type="SAM" id="MobiDB-lite"/>
    </source>
</evidence>
<protein>
    <submittedName>
        <fullName evidence="2">Uncharacterized protein</fullName>
    </submittedName>
</protein>
<name>A0A841G0L1_9ACTN</name>
<feature type="region of interest" description="Disordered" evidence="1">
    <location>
        <begin position="1"/>
        <end position="34"/>
    </location>
</feature>
<dbReference type="Pfam" id="PF14428">
    <property type="entry name" value="DddA-like"/>
    <property type="match status" value="1"/>
</dbReference>
<sequence>MYTSDGTRVNEEAYKPYQKGKQPHRPELKPAWNNPDVTTSWHVEGALAKAIRDNGINGGAVYLNIPTCGAPRPGMEQAHPMGCSENFRHIIPKDTVVYVHVIPKRGVPGRWKIVGTGEGIK</sequence>
<accession>A0A841G0L1</accession>
<keyword evidence="3" id="KW-1185">Reference proteome</keyword>
<dbReference type="EMBL" id="JACHGT010000013">
    <property type="protein sequence ID" value="MBB6037700.1"/>
    <property type="molecule type" value="Genomic_DNA"/>
</dbReference>